<dbReference type="KEGG" id="clup:CLUP02_15989"/>
<keyword evidence="3" id="KW-1185">Reference proteome</keyword>
<evidence type="ECO:0000313" key="3">
    <source>
        <dbReference type="Proteomes" id="UP000830671"/>
    </source>
</evidence>
<evidence type="ECO:0000313" key="2">
    <source>
        <dbReference type="EMBL" id="UQC90459.1"/>
    </source>
</evidence>
<name>A0A9Q8WP24_9PEZI</name>
<dbReference type="Proteomes" id="UP000830671">
    <property type="component" value="Chromosome 9"/>
</dbReference>
<organism evidence="2 3">
    <name type="scientific">Colletotrichum lupini</name>
    <dbReference type="NCBI Taxonomy" id="145971"/>
    <lineage>
        <taxon>Eukaryota</taxon>
        <taxon>Fungi</taxon>
        <taxon>Dikarya</taxon>
        <taxon>Ascomycota</taxon>
        <taxon>Pezizomycotina</taxon>
        <taxon>Sordariomycetes</taxon>
        <taxon>Hypocreomycetidae</taxon>
        <taxon>Glomerellales</taxon>
        <taxon>Glomerellaceae</taxon>
        <taxon>Colletotrichum</taxon>
        <taxon>Colletotrichum acutatum species complex</taxon>
    </lineage>
</organism>
<gene>
    <name evidence="2" type="ORF">CLUP02_15989</name>
</gene>
<dbReference type="RefSeq" id="XP_049152060.1">
    <property type="nucleotide sequence ID" value="XM_049294913.1"/>
</dbReference>
<sequence length="928" mass="103089">MAMQPQRECVVPSPSHTGRNAAVVCNQTDGGKRGMESLISRVGACPFWIWAEPSETRGGVLFVACRDGADMRNGDEDNQEEEEEEEEEETKQPTASSYLLEPIKNSGKYLKMPQMENQRDSRVAGCHWTLTEHPSPVTHQPIHHYAACSLQPANSNKRRDALTLTELGCAAAMLVLMASVQGDFGGAVHYALRSSQALSSSSGIETAQPTNWSLLTGIMLEDAASSCVISGEERRSIAVSPLAERGLESLDRSITKESLTRHLLHCLFLSHLRCPEKVTFLHNISTSNHLLPFSPVRNSNPQLTFLPSTQLTRPLKLKPRVLLRLTHARRLKPSIIRRMANFGNQEQLTLPLCVPQITASAHDRTESRVFGTSLRSLSIFTFIIRIHFLRCCSISMFQRLPLTPVFFLVTATFMPLRRMWRTRQQPFSRLRTAVNVNHQHQHQTPKARCYRCSELYQTRATECQFTTTPTETDQQENFRSGGSKISHTELPSLPTSSNPASVLHHHTGPIPPSSLTLPSDIDSRAFALCSISRRRQGLQRSICIVPPILRRDEAPTNPGETPETVIRTLTRKELPGLVSAIVGQPYDKQHMPQRRRTASTLLKKLILDTSSPHDGQLPSYMSRVLGRELVHGRGHPRPSFIHFHCLPAPAPPSASVLLPLHLRPAPTRKSGGTFDVHPHCTLELPHVTTNKPLFPNEFPTPSGNLTTAPAEARKSNLNQVCARRVGGFLRHDRTARERVRSTQSDGAAVALNLIGNQIVGWSCLCNREFLSSTTGSSLGTSNGDIERGNVVSWTTWYFIWVANINVHKLARKRSSPGGNHIGYEIMELRDDIVVLPTKPQVLHISFPRALFMTLRDLQCPSAAPPAVYATFFVANPGSAVFSIKIKPVAEELAAKRYTSRCLVMGTSKPKADILIDHVPTQQWPVSPI</sequence>
<feature type="region of interest" description="Disordered" evidence="1">
    <location>
        <begin position="467"/>
        <end position="507"/>
    </location>
</feature>
<dbReference type="GeneID" id="73349923"/>
<evidence type="ECO:0000256" key="1">
    <source>
        <dbReference type="SAM" id="MobiDB-lite"/>
    </source>
</evidence>
<dbReference type="AlphaFoldDB" id="A0A9Q8WP24"/>
<feature type="compositionally biased region" description="Acidic residues" evidence="1">
    <location>
        <begin position="76"/>
        <end position="89"/>
    </location>
</feature>
<dbReference type="EMBL" id="CP019481">
    <property type="protein sequence ID" value="UQC90459.1"/>
    <property type="molecule type" value="Genomic_DNA"/>
</dbReference>
<feature type="region of interest" description="Disordered" evidence="1">
    <location>
        <begin position="69"/>
        <end position="95"/>
    </location>
</feature>
<protein>
    <submittedName>
        <fullName evidence="2">Uncharacterized protein</fullName>
    </submittedName>
</protein>
<proteinExistence type="predicted"/>
<reference evidence="2" key="1">
    <citation type="journal article" date="2021" name="Mol. Plant Microbe Interact.">
        <title>Complete Genome Sequence of the Plant-Pathogenic Fungus Colletotrichum lupini.</title>
        <authorList>
            <person name="Baroncelli R."/>
            <person name="Pensec F."/>
            <person name="Da Lio D."/>
            <person name="Boufleur T."/>
            <person name="Vicente I."/>
            <person name="Sarrocco S."/>
            <person name="Picot A."/>
            <person name="Baraldi E."/>
            <person name="Sukno S."/>
            <person name="Thon M."/>
            <person name="Le Floch G."/>
        </authorList>
    </citation>
    <scope>NUCLEOTIDE SEQUENCE</scope>
    <source>
        <strain evidence="2">IMI 504893</strain>
    </source>
</reference>
<accession>A0A9Q8WP24</accession>